<organism evidence="5 6">
    <name type="scientific">Streptomonospora alba</name>
    <dbReference type="NCBI Taxonomy" id="183763"/>
    <lineage>
        <taxon>Bacteria</taxon>
        <taxon>Bacillati</taxon>
        <taxon>Actinomycetota</taxon>
        <taxon>Actinomycetes</taxon>
        <taxon>Streptosporangiales</taxon>
        <taxon>Nocardiopsidaceae</taxon>
        <taxon>Streptomonospora</taxon>
    </lineage>
</organism>
<protein>
    <recommendedName>
        <fullName evidence="4">CRISPR type III-associated protein domain-containing protein</fullName>
    </recommendedName>
</protein>
<keyword evidence="1" id="KW-0051">Antiviral defense</keyword>
<comment type="subunit">
    <text evidence="2">Part of the Csm effector complex that includes Cas10, Csm2, Csm3, Csm4 and Csm5.</text>
</comment>
<evidence type="ECO:0000256" key="3">
    <source>
        <dbReference type="SAM" id="MobiDB-lite"/>
    </source>
</evidence>
<dbReference type="InterPro" id="IPR052216">
    <property type="entry name" value="CRISPR_Csm3_endoribonuclease"/>
</dbReference>
<comment type="caution">
    <text evidence="5">The sequence shown here is derived from an EMBL/GenBank/DDBJ whole genome shotgun (WGS) entry which is preliminary data.</text>
</comment>
<dbReference type="Pfam" id="PF03787">
    <property type="entry name" value="RAMPs"/>
    <property type="match status" value="1"/>
</dbReference>
<evidence type="ECO:0000259" key="4">
    <source>
        <dbReference type="Pfam" id="PF03787"/>
    </source>
</evidence>
<accession>A0A0C2G858</accession>
<name>A0A0C2G858_9ACTN</name>
<proteinExistence type="predicted"/>
<sequence>MLWEMTARIRLHSDTHIGSADDTSRATADIAPLDRDPATGRPRFRATTLAGLLRRHLAERLGDERASAVAELFGEAAPRSAEPGPGASVPSALDIDDAVAELPPEAGVTVRAGNRVDPGSGAAAPGAVWRMETLPAGTAFTLTLRLHVGEGQSEGRLLALAALAADGLAGTGPGVSIGARTARGYGAAACEGWHTLRHDLGTPRGWADYYALTWRQRRDRAHRAVAERCRSRPGARETGLSALFSERLETEPALAAAVGADYSRTLADYGTDDRRRDELALTLHLAERPTDALLGPADAGPDAHAHRPGLLLVGEAPGLDTLGEVDRAHLRRPAVGGDGAVQWRPTLGDTALFALFKRMSRRLVRDISGESGAAAGEWSDDSAARRLHARWWGGDADVQSAPRASAVRLRRAAELTGGTPQRTTRVTIDALFGDSVDASLLTDDVHAGGSAEVVLDVPDPDDAVRGLLALIVRELHTVAMDAVGGGTGAGHGRITVSRAVLTSRGPGADAEPVDLVAAVDDPASADRAAAESWLAALRTALAPDAGRRRSADP</sequence>
<feature type="region of interest" description="Disordered" evidence="3">
    <location>
        <begin position="17"/>
        <end position="42"/>
    </location>
</feature>
<dbReference type="PANTHER" id="PTHR35579:SF6">
    <property type="entry name" value="DUF324 DOMAIN-CONTAINING PROTEIN"/>
    <property type="match status" value="1"/>
</dbReference>
<dbReference type="GO" id="GO:0051607">
    <property type="term" value="P:defense response to virus"/>
    <property type="evidence" value="ECO:0007669"/>
    <property type="project" value="UniProtKB-KW"/>
</dbReference>
<feature type="domain" description="CRISPR type III-associated protein" evidence="4">
    <location>
        <begin position="9"/>
        <end position="187"/>
    </location>
</feature>
<evidence type="ECO:0000256" key="2">
    <source>
        <dbReference type="ARBA" id="ARBA00093789"/>
    </source>
</evidence>
<evidence type="ECO:0000256" key="1">
    <source>
        <dbReference type="ARBA" id="ARBA00023118"/>
    </source>
</evidence>
<dbReference type="Proteomes" id="UP000031675">
    <property type="component" value="Unassembled WGS sequence"/>
</dbReference>
<keyword evidence="6" id="KW-1185">Reference proteome</keyword>
<dbReference type="EMBL" id="JROO01000011">
    <property type="protein sequence ID" value="KIH99483.1"/>
    <property type="molecule type" value="Genomic_DNA"/>
</dbReference>
<gene>
    <name evidence="5" type="ORF">LP52_07330</name>
</gene>
<evidence type="ECO:0000313" key="5">
    <source>
        <dbReference type="EMBL" id="KIH99483.1"/>
    </source>
</evidence>
<reference evidence="6" key="1">
    <citation type="journal article" date="2015" name="Chem. Biol.">
        <title>Structure, bioactivity, and resistance mechanism of streptomonomicin, an unusual lasso Peptide from an understudied halophilic actinomycete.</title>
        <authorList>
            <person name="Metelev M."/>
            <person name="Tietz J.I."/>
            <person name="Melby J.O."/>
            <person name="Blair P.M."/>
            <person name="Zhu L."/>
            <person name="Livnat I."/>
            <person name="Severinov K."/>
            <person name="Mitchell D.A."/>
        </authorList>
    </citation>
    <scope>NUCLEOTIDE SEQUENCE [LARGE SCALE GENOMIC DNA]</scope>
    <source>
        <strain evidence="6">YIM 90003</strain>
    </source>
</reference>
<dbReference type="PANTHER" id="PTHR35579">
    <property type="entry name" value="CRISPR SYSTEM CMS ENDORIBONUCLEASE CSM3"/>
    <property type="match status" value="1"/>
</dbReference>
<dbReference type="InterPro" id="IPR005537">
    <property type="entry name" value="RAMP_III_fam"/>
</dbReference>
<dbReference type="AlphaFoldDB" id="A0A0C2G858"/>
<evidence type="ECO:0000313" key="6">
    <source>
        <dbReference type="Proteomes" id="UP000031675"/>
    </source>
</evidence>
<dbReference type="CDD" id="cd09726">
    <property type="entry name" value="RAMP_I_III"/>
    <property type="match status" value="1"/>
</dbReference>